<evidence type="ECO:0008006" key="3">
    <source>
        <dbReference type="Google" id="ProtNLM"/>
    </source>
</evidence>
<reference evidence="2" key="1">
    <citation type="submission" date="2015-08" db="EMBL/GenBank/DDBJ databases">
        <title>Fjat-10028 dsm 16317.</title>
        <authorList>
            <person name="Liu B."/>
            <person name="Wang J."/>
            <person name="Zhu Y."/>
            <person name="Liu G."/>
            <person name="Chen Q."/>
            <person name="Chen Z."/>
            <person name="Lan J."/>
            <person name="Che J."/>
            <person name="Ge C."/>
            <person name="Shi H."/>
            <person name="Pan Z."/>
            <person name="Liu X."/>
        </authorList>
    </citation>
    <scope>NUCLEOTIDE SEQUENCE [LARGE SCALE GENOMIC DNA]</scope>
    <source>
        <strain evidence="2">DSM 16317</strain>
    </source>
</reference>
<comment type="caution">
    <text evidence="1">The sequence shown here is derived from an EMBL/GenBank/DDBJ whole genome shotgun (WGS) entry which is preliminary data.</text>
</comment>
<name>A0A0M0L8P8_9BACL</name>
<keyword evidence="2" id="KW-1185">Reference proteome</keyword>
<organism evidence="1 2">
    <name type="scientific">Viridibacillus arvi</name>
    <dbReference type="NCBI Taxonomy" id="263475"/>
    <lineage>
        <taxon>Bacteria</taxon>
        <taxon>Bacillati</taxon>
        <taxon>Bacillota</taxon>
        <taxon>Bacilli</taxon>
        <taxon>Bacillales</taxon>
        <taxon>Caryophanaceae</taxon>
        <taxon>Viridibacillus</taxon>
    </lineage>
</organism>
<dbReference type="InterPro" id="IPR023159">
    <property type="entry name" value="SO1590-like_sf"/>
</dbReference>
<protein>
    <recommendedName>
        <fullName evidence="3">DUF3224 domain-containing protein</fullName>
    </recommendedName>
</protein>
<accession>A0A0M0L8P8</accession>
<proteinExistence type="predicted"/>
<dbReference type="Pfam" id="PF11528">
    <property type="entry name" value="DUF3224"/>
    <property type="match status" value="1"/>
</dbReference>
<dbReference type="STRING" id="263475.AMD00_21355"/>
<dbReference type="InterPro" id="IPR021607">
    <property type="entry name" value="DUF3224"/>
</dbReference>
<dbReference type="SUPFAM" id="SSF159238">
    <property type="entry name" value="SO1590-like"/>
    <property type="match status" value="1"/>
</dbReference>
<evidence type="ECO:0000313" key="1">
    <source>
        <dbReference type="EMBL" id="KOO47424.1"/>
    </source>
</evidence>
<sequence length="130" mass="14011">MQANSTFTLIEASEKPFSEFEGGPKLTKGNFKMAYVGELQGESILQELKCYLADGSATVFGFEQFTGSLGNRSGTFVLEHVGKFENGVLTSKRNVVIGSGTGDLNGLKGEVNFQTGSAEQFAITLEYSFE</sequence>
<dbReference type="EMBL" id="LILB01000009">
    <property type="protein sequence ID" value="KOO47424.1"/>
    <property type="molecule type" value="Genomic_DNA"/>
</dbReference>
<dbReference type="AlphaFoldDB" id="A0A0M0L8P8"/>
<dbReference type="Proteomes" id="UP000036867">
    <property type="component" value="Unassembled WGS sequence"/>
</dbReference>
<evidence type="ECO:0000313" key="2">
    <source>
        <dbReference type="Proteomes" id="UP000036867"/>
    </source>
</evidence>
<dbReference type="Gene3D" id="2.40.350.10">
    <property type="entry name" value="SO1590-like"/>
    <property type="match status" value="1"/>
</dbReference>
<gene>
    <name evidence="1" type="ORF">AMD00_21355</name>
</gene>